<evidence type="ECO:0000313" key="1">
    <source>
        <dbReference type="EMBL" id="CCQ50679.1"/>
    </source>
</evidence>
<reference evidence="1 2" key="1">
    <citation type="submission" date="2013-01" db="EMBL/GenBank/DDBJ databases">
        <authorList>
            <person name="Bench S."/>
        </authorList>
    </citation>
    <scope>NUCLEOTIDE SEQUENCE [LARGE SCALE GENOMIC DNA]</scope>
    <source>
        <strain evidence="1 2">WH 8502</strain>
    </source>
</reference>
<sequence>MIKNDWKYLKLEQLASLDNKRLKLIIFDPNIQEILTWII</sequence>
<proteinExistence type="predicted"/>
<reference evidence="1 2" key="2">
    <citation type="submission" date="2013-09" db="EMBL/GenBank/DDBJ databases">
        <title>Whole genome comparison of six Crocosphaera watsonii strains with differing phenotypes.</title>
        <authorList>
            <person name="Bench S.R."/>
            <person name="Heller P."/>
            <person name="Frank I."/>
            <person name="Arciniega M."/>
            <person name="Shilova I.N."/>
            <person name="Zehr J.P."/>
        </authorList>
    </citation>
    <scope>NUCLEOTIDE SEQUENCE [LARGE SCALE GENOMIC DNA]</scope>
    <source>
        <strain evidence="1 2">WH 8502</strain>
    </source>
</reference>
<protein>
    <submittedName>
        <fullName evidence="1">Uncharacterized protein</fullName>
    </submittedName>
</protein>
<organism evidence="1 2">
    <name type="scientific">Crocosphaera watsonii WH 8502</name>
    <dbReference type="NCBI Taxonomy" id="423474"/>
    <lineage>
        <taxon>Bacteria</taxon>
        <taxon>Bacillati</taxon>
        <taxon>Cyanobacteriota</taxon>
        <taxon>Cyanophyceae</taxon>
        <taxon>Oscillatoriophycideae</taxon>
        <taxon>Chroococcales</taxon>
        <taxon>Aphanothecaceae</taxon>
        <taxon>Crocosphaera</taxon>
    </lineage>
</organism>
<gene>
    <name evidence="1" type="ORF">CWATWH8502_3764</name>
</gene>
<name>T2ICU4_CROWT</name>
<evidence type="ECO:0000313" key="2">
    <source>
        <dbReference type="Proteomes" id="UP000018348"/>
    </source>
</evidence>
<dbReference type="AlphaFoldDB" id="T2ICU4"/>
<dbReference type="EMBL" id="CAQK01000332">
    <property type="protein sequence ID" value="CCQ50679.1"/>
    <property type="molecule type" value="Genomic_DNA"/>
</dbReference>
<accession>T2ICU4</accession>
<dbReference type="Proteomes" id="UP000018348">
    <property type="component" value="Unassembled WGS sequence"/>
</dbReference>
<comment type="caution">
    <text evidence="1">The sequence shown here is derived from an EMBL/GenBank/DDBJ whole genome shotgun (WGS) entry which is preliminary data.</text>
</comment>